<proteinExistence type="predicted"/>
<name>G6AY26_9BACT</name>
<keyword evidence="1" id="KW-1133">Transmembrane helix</keyword>
<comment type="caution">
    <text evidence="2">The sequence shown here is derived from an EMBL/GenBank/DDBJ whole genome shotgun (WGS) entry which is preliminary data.</text>
</comment>
<dbReference type="EMBL" id="AFZZ01000134">
    <property type="protein sequence ID" value="EHJ39760.1"/>
    <property type="molecule type" value="Genomic_DNA"/>
</dbReference>
<evidence type="ECO:0000313" key="3">
    <source>
        <dbReference type="Proteomes" id="UP000004407"/>
    </source>
</evidence>
<accession>G6AY26</accession>
<evidence type="ECO:0000256" key="1">
    <source>
        <dbReference type="SAM" id="Phobius"/>
    </source>
</evidence>
<feature type="transmembrane region" description="Helical" evidence="1">
    <location>
        <begin position="285"/>
        <end position="304"/>
    </location>
</feature>
<dbReference type="AlphaFoldDB" id="G6AY26"/>
<organism evidence="2 3">
    <name type="scientific">Leyella stercorea DSM 18206</name>
    <dbReference type="NCBI Taxonomy" id="1002367"/>
    <lineage>
        <taxon>Bacteria</taxon>
        <taxon>Pseudomonadati</taxon>
        <taxon>Bacteroidota</taxon>
        <taxon>Bacteroidia</taxon>
        <taxon>Bacteroidales</taxon>
        <taxon>Prevotellaceae</taxon>
        <taxon>Leyella</taxon>
    </lineage>
</organism>
<protein>
    <submittedName>
        <fullName evidence="2">Uncharacterized protein</fullName>
    </submittedName>
</protein>
<gene>
    <name evidence="2" type="ORF">HMPREF0673_01535</name>
</gene>
<reference evidence="2 3" key="1">
    <citation type="submission" date="2011-08" db="EMBL/GenBank/DDBJ databases">
        <authorList>
            <person name="Weinstock G."/>
            <person name="Sodergren E."/>
            <person name="Clifton S."/>
            <person name="Fulton L."/>
            <person name="Fulton B."/>
            <person name="Courtney L."/>
            <person name="Fronick C."/>
            <person name="Harrison M."/>
            <person name="Strong C."/>
            <person name="Farmer C."/>
            <person name="Delahaunty K."/>
            <person name="Markovic C."/>
            <person name="Hall O."/>
            <person name="Minx P."/>
            <person name="Tomlinson C."/>
            <person name="Mitreva M."/>
            <person name="Hou S."/>
            <person name="Chen J."/>
            <person name="Wollam A."/>
            <person name="Pepin K.H."/>
            <person name="Johnson M."/>
            <person name="Bhonagiri V."/>
            <person name="Zhang X."/>
            <person name="Suruliraj S."/>
            <person name="Warren W."/>
            <person name="Chinwalla A."/>
            <person name="Mardis E.R."/>
            <person name="Wilson R.K."/>
        </authorList>
    </citation>
    <scope>NUCLEOTIDE SEQUENCE [LARGE SCALE GENOMIC DNA]</scope>
    <source>
        <strain evidence="2 3">DSM 18206</strain>
    </source>
</reference>
<feature type="transmembrane region" description="Helical" evidence="1">
    <location>
        <begin position="34"/>
        <end position="56"/>
    </location>
</feature>
<feature type="transmembrane region" description="Helical" evidence="1">
    <location>
        <begin position="261"/>
        <end position="279"/>
    </location>
</feature>
<dbReference type="PATRIC" id="fig|1002367.3.peg.1240"/>
<keyword evidence="1" id="KW-0812">Transmembrane</keyword>
<feature type="transmembrane region" description="Helical" evidence="1">
    <location>
        <begin position="6"/>
        <end position="22"/>
    </location>
</feature>
<feature type="transmembrane region" description="Helical" evidence="1">
    <location>
        <begin position="172"/>
        <end position="193"/>
    </location>
</feature>
<feature type="transmembrane region" description="Helical" evidence="1">
    <location>
        <begin position="205"/>
        <end position="222"/>
    </location>
</feature>
<feature type="transmembrane region" description="Helical" evidence="1">
    <location>
        <begin position="125"/>
        <end position="143"/>
    </location>
</feature>
<dbReference type="HOGENOM" id="CLU_865608_0_0_10"/>
<keyword evidence="1" id="KW-0472">Membrane</keyword>
<dbReference type="RefSeq" id="WP_007899875.1">
    <property type="nucleotide sequence ID" value="NZ_JH379427.1"/>
</dbReference>
<sequence>MASIITVFFFLLTMFIGHEKPLNYKRRKLKTFGAWLLVTLSLADMALVVCIALKVQSTYNELDYTFEFFKRYALSSILMFGWAVYIFKSGPLRSKKWKRAVKSILYFLSSFMLLGSSSSDPTAEYMAMVLTFVLFFTISLIDVQKKQENEQIKGQVISNFQQASLWNIMGKYAVKICATCVMAFFFIVCGIGFKYDDTMNVLGLFYLPWFFIAFVYYTYLLWSKKPVTGEKILLLPLLQKISLFQNYSADSIPMKKDLIKTVLPFLLTSIICPFISIFSNDGDNYTFSALLCAIAPILLIINLTKSYSNKWLYSQNQQKDE</sequence>
<dbReference type="Proteomes" id="UP000004407">
    <property type="component" value="Unassembled WGS sequence"/>
</dbReference>
<evidence type="ECO:0000313" key="2">
    <source>
        <dbReference type="EMBL" id="EHJ39760.1"/>
    </source>
</evidence>
<feature type="transmembrane region" description="Helical" evidence="1">
    <location>
        <begin position="99"/>
        <end position="119"/>
    </location>
</feature>
<feature type="transmembrane region" description="Helical" evidence="1">
    <location>
        <begin position="68"/>
        <end position="87"/>
    </location>
</feature>
<dbReference type="GeneID" id="78337196"/>